<protein>
    <recommendedName>
        <fullName evidence="4">Integrase</fullName>
    </recommendedName>
</protein>
<dbReference type="InterPro" id="IPR013762">
    <property type="entry name" value="Integrase-like_cat_sf"/>
</dbReference>
<evidence type="ECO:0000313" key="3">
    <source>
        <dbReference type="Proteomes" id="UP000078302"/>
    </source>
</evidence>
<dbReference type="InterPro" id="IPR011010">
    <property type="entry name" value="DNA_brk_join_enz"/>
</dbReference>
<evidence type="ECO:0000313" key="2">
    <source>
        <dbReference type="EMBL" id="OAP92622.1"/>
    </source>
</evidence>
<name>A0A179BLT2_ACIFR</name>
<keyword evidence="3" id="KW-1185">Reference proteome</keyword>
<dbReference type="GO" id="GO:0006310">
    <property type="term" value="P:DNA recombination"/>
    <property type="evidence" value="ECO:0007669"/>
    <property type="project" value="UniProtKB-KW"/>
</dbReference>
<organism evidence="2 3">
    <name type="scientific">Acidithiobacillus ferrooxidans</name>
    <name type="common">Thiobacillus ferrooxidans</name>
    <dbReference type="NCBI Taxonomy" id="920"/>
    <lineage>
        <taxon>Bacteria</taxon>
        <taxon>Pseudomonadati</taxon>
        <taxon>Pseudomonadota</taxon>
        <taxon>Acidithiobacillia</taxon>
        <taxon>Acidithiobacillales</taxon>
        <taxon>Acidithiobacillaceae</taxon>
        <taxon>Acidithiobacillus</taxon>
    </lineage>
</organism>
<evidence type="ECO:0008006" key="4">
    <source>
        <dbReference type="Google" id="ProtNLM"/>
    </source>
</evidence>
<dbReference type="SUPFAM" id="SSF56349">
    <property type="entry name" value="DNA breaking-rejoining enzymes"/>
    <property type="match status" value="1"/>
</dbReference>
<dbReference type="RefSeq" id="WP_064218350.1">
    <property type="nucleotide sequence ID" value="NZ_LVXZ01000038.1"/>
</dbReference>
<dbReference type="Gene3D" id="1.10.443.10">
    <property type="entry name" value="Intergrase catalytic core"/>
    <property type="match status" value="1"/>
</dbReference>
<dbReference type="EMBL" id="LVXZ01000038">
    <property type="protein sequence ID" value="OAP92622.1"/>
    <property type="molecule type" value="Genomic_DNA"/>
</dbReference>
<evidence type="ECO:0000256" key="1">
    <source>
        <dbReference type="ARBA" id="ARBA00023172"/>
    </source>
</evidence>
<reference evidence="2 3" key="1">
    <citation type="submission" date="2016-04" db="EMBL/GenBank/DDBJ databases">
        <title>Acidithiobacillus ferrooxidans genome sequencing and assembly.</title>
        <authorList>
            <person name="Zhou Z."/>
        </authorList>
    </citation>
    <scope>NUCLEOTIDE SEQUENCE [LARGE SCALE GENOMIC DNA]</scope>
    <source>
        <strain evidence="2 3">BY0502</strain>
    </source>
</reference>
<dbReference type="GO" id="GO:0003677">
    <property type="term" value="F:DNA binding"/>
    <property type="evidence" value="ECO:0007669"/>
    <property type="project" value="InterPro"/>
</dbReference>
<sequence>MNKPLQYKVRPTVIIDIPLQEGVAVLHPEQIVVRVGRTTFDIGSFCFATRDASPVGGQKKAVRGVVVESLLPYRPGEILKIILYLSSLLTDKGLRNDTIITVFKYFCAYLNWADRNGYFGCLTNNSELRNILEAWFRECEEQFKKGKWVGSHAWANQSGIAILLSAITGRPDLQKGLRFLKFRSGNAGTDPAPEGDFALVLAINEALFTGLSDLVLGNRPYPFKLPMPKLPGWQDDFLWLFPTHRWYLPPHLQGEARVTLPSPLWSFDFINGRVANFGDIRQYYQMPCHARLSIRHAEEAIRKANTDERNVYRRQAAITAHDSFLLLFMAHTGLNEAVIRELRWEGEILFDAKQQGFREIKWRAGGKVVSALVRTKFLPLLRKFLELRNYLLKDADCDRLFISVSKTLRKPDQIMKCILGKHYGRTARIYQDVPNISARRLRATMHEWYYRNVDPILTARITGHTQETIDKHYQAGTVGAHREEVTTFLDKVANRAHALKRILPAGEHVSGATKGPLGECEKLKGPSPIMDGVPITPTCKEAEGCLFCKRHVVKADEEDVRKLASCAYVIEQTIYFPGAETHFRPTLALIDEYLDDIKSILGAPDMVDSVTADVYQNGNLAPYWAGKLALLDSIGILL</sequence>
<comment type="caution">
    <text evidence="2">The sequence shown here is derived from an EMBL/GenBank/DDBJ whole genome shotgun (WGS) entry which is preliminary data.</text>
</comment>
<proteinExistence type="predicted"/>
<dbReference type="OrthoDB" id="5366218at2"/>
<dbReference type="AlphaFoldDB" id="A0A179BLT2"/>
<accession>A0A179BLT2</accession>
<keyword evidence="1" id="KW-0233">DNA recombination</keyword>
<dbReference type="Proteomes" id="UP000078302">
    <property type="component" value="Unassembled WGS sequence"/>
</dbReference>
<dbReference type="GO" id="GO:0015074">
    <property type="term" value="P:DNA integration"/>
    <property type="evidence" value="ECO:0007669"/>
    <property type="project" value="InterPro"/>
</dbReference>
<gene>
    <name evidence="2" type="ORF">A4H96_03690</name>
</gene>